<dbReference type="RefSeq" id="WP_382348549.1">
    <property type="nucleotide sequence ID" value="NZ_JBHSMC010000003.1"/>
</dbReference>
<organism evidence="1 2">
    <name type="scientific">Lederbergia graminis</name>
    <dbReference type="NCBI Taxonomy" id="735518"/>
    <lineage>
        <taxon>Bacteria</taxon>
        <taxon>Bacillati</taxon>
        <taxon>Bacillota</taxon>
        <taxon>Bacilli</taxon>
        <taxon>Bacillales</taxon>
        <taxon>Bacillaceae</taxon>
        <taxon>Lederbergia</taxon>
    </lineage>
</organism>
<evidence type="ECO:0000313" key="2">
    <source>
        <dbReference type="Proteomes" id="UP001596147"/>
    </source>
</evidence>
<evidence type="ECO:0000313" key="1">
    <source>
        <dbReference type="EMBL" id="MFC5464140.1"/>
    </source>
</evidence>
<comment type="caution">
    <text evidence="1">The sequence shown here is derived from an EMBL/GenBank/DDBJ whole genome shotgun (WGS) entry which is preliminary data.</text>
</comment>
<name>A0ABW0LFM4_9BACI</name>
<accession>A0ABW0LFM4</accession>
<dbReference type="Proteomes" id="UP001596147">
    <property type="component" value="Unassembled WGS sequence"/>
</dbReference>
<keyword evidence="2" id="KW-1185">Reference proteome</keyword>
<protein>
    <submittedName>
        <fullName evidence="1">Uncharacterized protein</fullName>
    </submittedName>
</protein>
<dbReference type="EMBL" id="JBHSMC010000003">
    <property type="protein sequence ID" value="MFC5464140.1"/>
    <property type="molecule type" value="Genomic_DNA"/>
</dbReference>
<sequence length="205" mass="23951">MIKARLADELLLNRGVYLRDKGYKIDHHKIEYTQNRNFVFYHYTREERLDQVLNDGLYAYRPVACPKPPEEFKDCYLVEGFLEPFPRWLKDHIYFGDLGMELVKQYVGNVLLRIEIPVEFANDYIADYAHILECKHLGMKGTSPLQLGYDCSTGYETTQGYVNSYIEVKDYKGGHIAPVVQFLRKHQGVTVPSKYINISEIQPFI</sequence>
<reference evidence="2" key="1">
    <citation type="journal article" date="2019" name="Int. J. Syst. Evol. Microbiol.">
        <title>The Global Catalogue of Microorganisms (GCM) 10K type strain sequencing project: providing services to taxonomists for standard genome sequencing and annotation.</title>
        <authorList>
            <consortium name="The Broad Institute Genomics Platform"/>
            <consortium name="The Broad Institute Genome Sequencing Center for Infectious Disease"/>
            <person name="Wu L."/>
            <person name="Ma J."/>
        </authorList>
    </citation>
    <scope>NUCLEOTIDE SEQUENCE [LARGE SCALE GENOMIC DNA]</scope>
    <source>
        <strain evidence="2">CGMCC 1.12237</strain>
    </source>
</reference>
<proteinExistence type="predicted"/>
<gene>
    <name evidence="1" type="ORF">ACFPM4_05135</name>
</gene>